<comment type="caution">
    <text evidence="2">The sequence shown here is derived from an EMBL/GenBank/DDBJ whole genome shotgun (WGS) entry which is preliminary data.</text>
</comment>
<gene>
    <name evidence="2" type="ORF">NGM99_04505</name>
</gene>
<proteinExistence type="predicted"/>
<dbReference type="EMBL" id="JAMXQS010000002">
    <property type="protein sequence ID" value="MCO6049052.1"/>
    <property type="molecule type" value="Genomic_DNA"/>
</dbReference>
<name>A0ABT1C2J5_9HYPH</name>
<protein>
    <submittedName>
        <fullName evidence="2">Uncharacterized protein</fullName>
    </submittedName>
</protein>
<evidence type="ECO:0000256" key="1">
    <source>
        <dbReference type="SAM" id="MobiDB-lite"/>
    </source>
</evidence>
<dbReference type="Proteomes" id="UP001205906">
    <property type="component" value="Unassembled WGS sequence"/>
</dbReference>
<dbReference type="RefSeq" id="WP_252816410.1">
    <property type="nucleotide sequence ID" value="NZ_JAMXQS010000002.1"/>
</dbReference>
<sequence>MSILGMIKRLVGNREAETSTASPRPDSGASKVPASGDPSKPAYEGRAKRELNPPIREAPKPGLGGGGAP</sequence>
<accession>A0ABT1C2J5</accession>
<reference evidence="2 3" key="1">
    <citation type="submission" date="2022-06" db="EMBL/GenBank/DDBJ databases">
        <title>Mesorhizobium sp. strain RP14 Genome sequencing and assembly.</title>
        <authorList>
            <person name="Kim I."/>
        </authorList>
    </citation>
    <scope>NUCLEOTIDE SEQUENCE [LARGE SCALE GENOMIC DNA]</scope>
    <source>
        <strain evidence="3">RP14(2022)</strain>
    </source>
</reference>
<feature type="region of interest" description="Disordered" evidence="1">
    <location>
        <begin position="1"/>
        <end position="69"/>
    </location>
</feature>
<keyword evidence="3" id="KW-1185">Reference proteome</keyword>
<evidence type="ECO:0000313" key="2">
    <source>
        <dbReference type="EMBL" id="MCO6049052.1"/>
    </source>
</evidence>
<evidence type="ECO:0000313" key="3">
    <source>
        <dbReference type="Proteomes" id="UP001205906"/>
    </source>
</evidence>
<organism evidence="2 3">
    <name type="scientific">Mesorhizobium liriopis</name>
    <dbReference type="NCBI Taxonomy" id="2953882"/>
    <lineage>
        <taxon>Bacteria</taxon>
        <taxon>Pseudomonadati</taxon>
        <taxon>Pseudomonadota</taxon>
        <taxon>Alphaproteobacteria</taxon>
        <taxon>Hyphomicrobiales</taxon>
        <taxon>Phyllobacteriaceae</taxon>
        <taxon>Mesorhizobium</taxon>
    </lineage>
</organism>